<reference evidence="2 3" key="1">
    <citation type="submission" date="2015-04" db="EMBL/GenBank/DDBJ databases">
        <title>The draft genome sequence of Erythrobacter marinus HWDM-33.</title>
        <authorList>
            <person name="Zhuang L."/>
            <person name="Liu Y."/>
            <person name="Shao Z."/>
        </authorList>
    </citation>
    <scope>NUCLEOTIDE SEQUENCE [LARGE SCALE GENOMIC DNA]</scope>
    <source>
        <strain evidence="2 3">HWDM-33</strain>
    </source>
</reference>
<accession>A0A0H0XL64</accession>
<gene>
    <name evidence="2" type="ORF">AAV99_11615</name>
</gene>
<evidence type="ECO:0000313" key="2">
    <source>
        <dbReference type="EMBL" id="KLI63303.1"/>
    </source>
</evidence>
<feature type="region of interest" description="Disordered" evidence="1">
    <location>
        <begin position="316"/>
        <end position="349"/>
    </location>
</feature>
<dbReference type="AlphaFoldDB" id="A0A0H0XL64"/>
<feature type="compositionally biased region" description="Low complexity" evidence="1">
    <location>
        <begin position="338"/>
        <end position="349"/>
    </location>
</feature>
<keyword evidence="3" id="KW-1185">Reference proteome</keyword>
<evidence type="ECO:0008006" key="4">
    <source>
        <dbReference type="Google" id="ProtNLM"/>
    </source>
</evidence>
<organism evidence="2 3">
    <name type="scientific">Aurantiacibacter marinus</name>
    <dbReference type="NCBI Taxonomy" id="874156"/>
    <lineage>
        <taxon>Bacteria</taxon>
        <taxon>Pseudomonadati</taxon>
        <taxon>Pseudomonadota</taxon>
        <taxon>Alphaproteobacteria</taxon>
        <taxon>Sphingomonadales</taxon>
        <taxon>Erythrobacteraceae</taxon>
        <taxon>Aurantiacibacter</taxon>
    </lineage>
</organism>
<evidence type="ECO:0000313" key="3">
    <source>
        <dbReference type="Proteomes" id="UP000053455"/>
    </source>
</evidence>
<name>A0A0H0XL64_9SPHN</name>
<protein>
    <recommendedName>
        <fullName evidence="4">Heavy-metal-associated domain-containing protein</fullName>
    </recommendedName>
</protein>
<dbReference type="Proteomes" id="UP000053455">
    <property type="component" value="Unassembled WGS sequence"/>
</dbReference>
<dbReference type="EMBL" id="LBHU01000003">
    <property type="protein sequence ID" value="KLI63303.1"/>
    <property type="molecule type" value="Genomic_DNA"/>
</dbReference>
<sequence>MSILSLPYRPSAKQLPALIGAIAAALLCVVAAASLMAQVSGNRGIAPVASSTDIDVGGIEVNTTGDNAEDARMNGWKEAQRLAWAELGGPDIPDSQLDTLVAAIVVEEENIGPRRYIARLGVIFDRQRAGSLLGSSGQRARSAPMLTLPTLVSGGTQTMFEVRNPWQRAWAQYQFGSSTIDYVRPSGAGGESLLLTYGQTGRRSRAWWNNILDQFGAADVLVPIANLRWEYPGGPVEGRFTARYGPDNRYLDEFTLRANNEAALPAMLDRAVQRFDSIYSAALSAGRLRPDPTLSLDNIEISPALRALLDEARRSEQADRAAAASADQPGESGGASSTEAEPQPEATAAAAATFAVQVATPDAASFDNALSLLRGTPGVSAVAVTSTAIGGASVLRVTYAGELSALAGALRSRGWAVNEGSNALGISR</sequence>
<dbReference type="STRING" id="874156.GCA_001021555_02111"/>
<dbReference type="PATRIC" id="fig|874156.12.peg.2384"/>
<comment type="caution">
    <text evidence="2">The sequence shown here is derived from an EMBL/GenBank/DDBJ whole genome shotgun (WGS) entry which is preliminary data.</text>
</comment>
<dbReference type="OrthoDB" id="7420165at2"/>
<evidence type="ECO:0000256" key="1">
    <source>
        <dbReference type="SAM" id="MobiDB-lite"/>
    </source>
</evidence>
<dbReference type="RefSeq" id="WP_047094194.1">
    <property type="nucleotide sequence ID" value="NZ_LBHU01000003.1"/>
</dbReference>
<proteinExistence type="predicted"/>